<keyword evidence="2" id="KW-1185">Reference proteome</keyword>
<evidence type="ECO:0000313" key="2">
    <source>
        <dbReference type="Proteomes" id="UP001295794"/>
    </source>
</evidence>
<feature type="non-terminal residue" evidence="1">
    <location>
        <position position="1"/>
    </location>
</feature>
<gene>
    <name evidence="1" type="ORF">MYCIT1_LOCUS34704</name>
</gene>
<proteinExistence type="predicted"/>
<accession>A0AAD2HVG7</accession>
<dbReference type="AlphaFoldDB" id="A0AAD2HVG7"/>
<reference evidence="1" key="1">
    <citation type="submission" date="2023-11" db="EMBL/GenBank/DDBJ databases">
        <authorList>
            <person name="De Vega J J."/>
            <person name="De Vega J J."/>
        </authorList>
    </citation>
    <scope>NUCLEOTIDE SEQUENCE</scope>
</reference>
<organism evidence="1 2">
    <name type="scientific">Mycena citricolor</name>
    <dbReference type="NCBI Taxonomy" id="2018698"/>
    <lineage>
        <taxon>Eukaryota</taxon>
        <taxon>Fungi</taxon>
        <taxon>Dikarya</taxon>
        <taxon>Basidiomycota</taxon>
        <taxon>Agaricomycotina</taxon>
        <taxon>Agaricomycetes</taxon>
        <taxon>Agaricomycetidae</taxon>
        <taxon>Agaricales</taxon>
        <taxon>Marasmiineae</taxon>
        <taxon>Mycenaceae</taxon>
        <taxon>Mycena</taxon>
    </lineage>
</organism>
<protein>
    <submittedName>
        <fullName evidence="1">Uncharacterized protein</fullName>
    </submittedName>
</protein>
<evidence type="ECO:0000313" key="1">
    <source>
        <dbReference type="EMBL" id="CAK5282720.1"/>
    </source>
</evidence>
<dbReference type="Proteomes" id="UP001295794">
    <property type="component" value="Unassembled WGS sequence"/>
</dbReference>
<sequence>MLENPGNCFESCEITRAACTISVNELRPTQMVEMPMINQDNEIASTGRRFSLRCQETVQSCPGHHHVHRIDRCVKRCRATIAAVLFLSRQNSLVVPKAARDDTQHHLRRAPIRDDTLHKRDPVWVLPRPVEQCVAARFSVGRCDGRCLDDFRLVECEHRVRRWVARVVYPDNKRHMVSRIARGEVMEERRVAFADGLCFSLCDDLSTQNRRRDRGDTPSRSCCLS</sequence>
<name>A0AAD2HVG7_9AGAR</name>
<dbReference type="EMBL" id="CAVNYO010000460">
    <property type="protein sequence ID" value="CAK5282720.1"/>
    <property type="molecule type" value="Genomic_DNA"/>
</dbReference>
<comment type="caution">
    <text evidence="1">The sequence shown here is derived from an EMBL/GenBank/DDBJ whole genome shotgun (WGS) entry which is preliminary data.</text>
</comment>